<organism evidence="11 12">
    <name type="scientific">Cylindrobasidium torrendii FP15055 ss-10</name>
    <dbReference type="NCBI Taxonomy" id="1314674"/>
    <lineage>
        <taxon>Eukaryota</taxon>
        <taxon>Fungi</taxon>
        <taxon>Dikarya</taxon>
        <taxon>Basidiomycota</taxon>
        <taxon>Agaricomycotina</taxon>
        <taxon>Agaricomycetes</taxon>
        <taxon>Agaricomycetidae</taxon>
        <taxon>Agaricales</taxon>
        <taxon>Marasmiineae</taxon>
        <taxon>Physalacriaceae</taxon>
        <taxon>Cylindrobasidium</taxon>
    </lineage>
</organism>
<dbReference type="PANTHER" id="PTHR12084:SF0">
    <property type="entry name" value="NUCLEAR PORE GLYCOPROTEIN P62"/>
    <property type="match status" value="1"/>
</dbReference>
<evidence type="ECO:0000256" key="9">
    <source>
        <dbReference type="SAM" id="MobiDB-lite"/>
    </source>
</evidence>
<dbReference type="GO" id="GO:0044613">
    <property type="term" value="C:nuclear pore central transport channel"/>
    <property type="evidence" value="ECO:0007669"/>
    <property type="project" value="TreeGrafter"/>
</dbReference>
<dbReference type="GO" id="GO:0051028">
    <property type="term" value="P:mRNA transport"/>
    <property type="evidence" value="ECO:0007669"/>
    <property type="project" value="UniProtKB-KW"/>
</dbReference>
<evidence type="ECO:0000256" key="7">
    <source>
        <dbReference type="ARBA" id="ARBA00023132"/>
    </source>
</evidence>
<evidence type="ECO:0000256" key="3">
    <source>
        <dbReference type="ARBA" id="ARBA00022448"/>
    </source>
</evidence>
<name>A0A0D7BU29_9AGAR</name>
<feature type="compositionally biased region" description="Gly residues" evidence="9">
    <location>
        <begin position="205"/>
        <end position="214"/>
    </location>
</feature>
<keyword evidence="6" id="KW-0811">Translocation</keyword>
<feature type="region of interest" description="Disordered" evidence="9">
    <location>
        <begin position="104"/>
        <end position="123"/>
    </location>
</feature>
<protein>
    <recommendedName>
        <fullName evidence="10">Nucleoporin NSP1-like C-terminal domain-containing protein</fullName>
    </recommendedName>
</protein>
<feature type="compositionally biased region" description="Gly residues" evidence="9">
    <location>
        <begin position="58"/>
        <end position="67"/>
    </location>
</feature>
<feature type="compositionally biased region" description="Low complexity" evidence="9">
    <location>
        <begin position="104"/>
        <end position="114"/>
    </location>
</feature>
<evidence type="ECO:0000313" key="12">
    <source>
        <dbReference type="Proteomes" id="UP000054007"/>
    </source>
</evidence>
<feature type="region of interest" description="Disordered" evidence="9">
    <location>
        <begin position="49"/>
        <end position="75"/>
    </location>
</feature>
<keyword evidence="8" id="KW-0539">Nucleus</keyword>
<dbReference type="GO" id="GO:0017056">
    <property type="term" value="F:structural constituent of nuclear pore"/>
    <property type="evidence" value="ECO:0007669"/>
    <property type="project" value="InterPro"/>
</dbReference>
<dbReference type="EMBL" id="KN880434">
    <property type="protein sequence ID" value="KIY73730.1"/>
    <property type="molecule type" value="Genomic_DNA"/>
</dbReference>
<feature type="compositionally biased region" description="Gly residues" evidence="9">
    <location>
        <begin position="166"/>
        <end position="175"/>
    </location>
</feature>
<dbReference type="GO" id="GO:0006405">
    <property type="term" value="P:RNA export from nucleus"/>
    <property type="evidence" value="ECO:0007669"/>
    <property type="project" value="TreeGrafter"/>
</dbReference>
<feature type="compositionally biased region" description="Low complexity" evidence="9">
    <location>
        <begin position="215"/>
        <end position="276"/>
    </location>
</feature>
<feature type="compositionally biased region" description="Low complexity" evidence="9">
    <location>
        <begin position="179"/>
        <end position="199"/>
    </location>
</feature>
<proteinExistence type="inferred from homology"/>
<evidence type="ECO:0000256" key="1">
    <source>
        <dbReference type="ARBA" id="ARBA00004567"/>
    </source>
</evidence>
<dbReference type="Gene3D" id="1.20.5.170">
    <property type="match status" value="1"/>
</dbReference>
<evidence type="ECO:0000256" key="5">
    <source>
        <dbReference type="ARBA" id="ARBA00022927"/>
    </source>
</evidence>
<reference evidence="11 12" key="1">
    <citation type="journal article" date="2015" name="Fungal Genet. Biol.">
        <title>Evolution of novel wood decay mechanisms in Agaricales revealed by the genome sequences of Fistulina hepatica and Cylindrobasidium torrendii.</title>
        <authorList>
            <person name="Floudas D."/>
            <person name="Held B.W."/>
            <person name="Riley R."/>
            <person name="Nagy L.G."/>
            <person name="Koehler G."/>
            <person name="Ransdell A.S."/>
            <person name="Younus H."/>
            <person name="Chow J."/>
            <person name="Chiniquy J."/>
            <person name="Lipzen A."/>
            <person name="Tritt A."/>
            <person name="Sun H."/>
            <person name="Haridas S."/>
            <person name="LaButti K."/>
            <person name="Ohm R.A."/>
            <person name="Kues U."/>
            <person name="Blanchette R.A."/>
            <person name="Grigoriev I.V."/>
            <person name="Minto R.E."/>
            <person name="Hibbett D.S."/>
        </authorList>
    </citation>
    <scope>NUCLEOTIDE SEQUENCE [LARGE SCALE GENOMIC DNA]</scope>
    <source>
        <strain evidence="11 12">FP15055 ss-10</strain>
    </source>
</reference>
<dbReference type="InterPro" id="IPR025574">
    <property type="entry name" value="Nucleoporin_FG_rpt"/>
</dbReference>
<dbReference type="GO" id="GO:0006606">
    <property type="term" value="P:protein import into nucleus"/>
    <property type="evidence" value="ECO:0007669"/>
    <property type="project" value="TreeGrafter"/>
</dbReference>
<accession>A0A0D7BU29</accession>
<dbReference type="Pfam" id="PF13634">
    <property type="entry name" value="Nucleoporin_FG"/>
    <property type="match status" value="2"/>
</dbReference>
<feature type="compositionally biased region" description="Low complexity" evidence="9">
    <location>
        <begin position="133"/>
        <end position="144"/>
    </location>
</feature>
<evidence type="ECO:0000256" key="6">
    <source>
        <dbReference type="ARBA" id="ARBA00023010"/>
    </source>
</evidence>
<feature type="region of interest" description="Disordered" evidence="9">
    <location>
        <begin position="130"/>
        <end position="333"/>
    </location>
</feature>
<keyword evidence="7" id="KW-0906">Nuclear pore complex</keyword>
<dbReference type="OrthoDB" id="344345at2759"/>
<evidence type="ECO:0000256" key="8">
    <source>
        <dbReference type="ARBA" id="ARBA00023242"/>
    </source>
</evidence>
<dbReference type="PANTHER" id="PTHR12084">
    <property type="entry name" value="NUCLEAR PORE GLYCOPROTEIN P62-RELATED"/>
    <property type="match status" value="1"/>
</dbReference>
<dbReference type="InterPro" id="IPR007758">
    <property type="entry name" value="Nucleoporin_NSP1_C"/>
</dbReference>
<sequence length="549" mass="53186">MSLFGNAAGAGSGGSLFGGANNSNAGGNASGNTTGGSIFGAAPKPATSLFGGSSTPATGGGLFGGGSSTPAAPAATSNTGGGSIFGGGSAPAAGGGLFGAQPAAQNAPAATQPTGSRGVVFGQPSGGSSLFGAKPADASAPKPSLFGAPAATPAAGSNEAPKTNLFGGGGGGGSLFGKPAGSTPAPAASPAPAGSTEAPKPTGSLFGGGGGGSSLFGAPSSTGATPTQPAAPKPQGGSLFGTPAPAAASAPTTTTEAPKTSLFGSTPAAPSAPTTSLFGAPKPAGSTAAPSTSLFGAPAAKPEDKKDGTAPATTGTLSLTTAGGSGAPAAPAASISVQPPSMLKGKTIEDIVNRWTTDLELHVRDFNKLAGEVAVWDRALIENGNNLSAIYNHVLAAEREQSEVDEALNSIEQQQRDLLATLDGYGKSAQELAGTSGALRVTDKGPADMERDKNYMLAMDLQVQLDDLSSSLTEMITSVNDLSLPAEGSSSQAPMSQIAGILSSHLESLQWITGAVKEVESKVTDVEKKVKDAGHGQSLNSGPRGYGLR</sequence>
<keyword evidence="4" id="KW-0509">mRNA transport</keyword>
<dbReference type="STRING" id="1314674.A0A0D7BU29"/>
<feature type="domain" description="Nucleoporin NSP1-like C-terminal" evidence="10">
    <location>
        <begin position="336"/>
        <end position="435"/>
    </location>
</feature>
<gene>
    <name evidence="11" type="ORF">CYLTODRAFT_406455</name>
</gene>
<evidence type="ECO:0000259" key="10">
    <source>
        <dbReference type="Pfam" id="PF05064"/>
    </source>
</evidence>
<comment type="subcellular location">
    <subcellularLocation>
        <location evidence="1">Nucleus</location>
        <location evidence="1">Nuclear pore complex</location>
    </subcellularLocation>
</comment>
<dbReference type="Proteomes" id="UP000054007">
    <property type="component" value="Unassembled WGS sequence"/>
</dbReference>
<dbReference type="InterPro" id="IPR026010">
    <property type="entry name" value="NSP1/NUP62"/>
</dbReference>
<keyword evidence="3" id="KW-0813">Transport</keyword>
<keyword evidence="5" id="KW-0653">Protein transport</keyword>
<evidence type="ECO:0000313" key="11">
    <source>
        <dbReference type="EMBL" id="KIY73730.1"/>
    </source>
</evidence>
<dbReference type="GO" id="GO:0005543">
    <property type="term" value="F:phospholipid binding"/>
    <property type="evidence" value="ECO:0007669"/>
    <property type="project" value="TreeGrafter"/>
</dbReference>
<dbReference type="AlphaFoldDB" id="A0A0D7BU29"/>
<feature type="region of interest" description="Disordered" evidence="9">
    <location>
        <begin position="527"/>
        <end position="549"/>
    </location>
</feature>
<evidence type="ECO:0000256" key="4">
    <source>
        <dbReference type="ARBA" id="ARBA00022816"/>
    </source>
</evidence>
<evidence type="ECO:0000256" key="2">
    <source>
        <dbReference type="ARBA" id="ARBA00005911"/>
    </source>
</evidence>
<comment type="similarity">
    <text evidence="2">Belongs to the nucleoporin NSP1/NUP62 family.</text>
</comment>
<feature type="compositionally biased region" description="Low complexity" evidence="9">
    <location>
        <begin position="309"/>
        <end position="333"/>
    </location>
</feature>
<keyword evidence="12" id="KW-1185">Reference proteome</keyword>
<dbReference type="Pfam" id="PF05064">
    <property type="entry name" value="Nsp1_C"/>
    <property type="match status" value="1"/>
</dbReference>